<sequence>MLLLRVDDRLIHGQVVAGWARPLGIKMLILASNKISKDEWACNAYRLAVPEGITFCCLGIKQCIIALNENKLKTMVIVASVQEAHELLKRGLDVKEVTIGGLSYREGTREIAPYIHLLPEDIESVVQLYHRGVKVIGKQLPNSAAIDVVKKLAGVL</sequence>
<proteinExistence type="predicted"/>
<comment type="caution">
    <text evidence="9">The sequence shown here is derived from an EMBL/GenBank/DDBJ whole genome shotgun (WGS) entry which is preliminary data.</text>
</comment>
<comment type="subcellular location">
    <subcellularLocation>
        <location evidence="1">Cytoplasm</location>
    </subcellularLocation>
</comment>
<dbReference type="AlphaFoldDB" id="A0A0S8G6W1"/>
<name>A0A0S8G6W1_UNCW3</name>
<dbReference type="InterPro" id="IPR036667">
    <property type="entry name" value="PTS_IIB_sorbose-sp_sf"/>
</dbReference>
<keyword evidence="2" id="KW-0813">Transport</keyword>
<organism evidence="9 10">
    <name type="scientific">candidate division WOR_3 bacterium SM23_60</name>
    <dbReference type="NCBI Taxonomy" id="1703780"/>
    <lineage>
        <taxon>Bacteria</taxon>
        <taxon>Bacteria division WOR-3</taxon>
    </lineage>
</organism>
<gene>
    <name evidence="9" type="ORF">AMJ87_11510</name>
</gene>
<evidence type="ECO:0000256" key="4">
    <source>
        <dbReference type="ARBA" id="ARBA00022597"/>
    </source>
</evidence>
<dbReference type="GO" id="GO:0008982">
    <property type="term" value="F:protein-N(PI)-phosphohistidine-sugar phosphotransferase activity"/>
    <property type="evidence" value="ECO:0007669"/>
    <property type="project" value="InterPro"/>
</dbReference>
<keyword evidence="6" id="KW-0598">Phosphotransferase system</keyword>
<evidence type="ECO:0000256" key="3">
    <source>
        <dbReference type="ARBA" id="ARBA00022490"/>
    </source>
</evidence>
<evidence type="ECO:0000313" key="9">
    <source>
        <dbReference type="EMBL" id="KPK68693.1"/>
    </source>
</evidence>
<dbReference type="GO" id="GO:0009401">
    <property type="term" value="P:phosphoenolpyruvate-dependent sugar phosphotransferase system"/>
    <property type="evidence" value="ECO:0007669"/>
    <property type="project" value="UniProtKB-KW"/>
</dbReference>
<keyword evidence="5" id="KW-0808">Transferase</keyword>
<reference evidence="9 10" key="1">
    <citation type="journal article" date="2015" name="Microbiome">
        <title>Genomic resolution of linkages in carbon, nitrogen, and sulfur cycling among widespread estuary sediment bacteria.</title>
        <authorList>
            <person name="Baker B.J."/>
            <person name="Lazar C.S."/>
            <person name="Teske A.P."/>
            <person name="Dick G.J."/>
        </authorList>
    </citation>
    <scope>NUCLEOTIDE SEQUENCE [LARGE SCALE GENOMIC DNA]</scope>
    <source>
        <strain evidence="9">SM23_60</strain>
    </source>
</reference>
<evidence type="ECO:0000259" key="8">
    <source>
        <dbReference type="PROSITE" id="PS51101"/>
    </source>
</evidence>
<accession>A0A0S8G6W1</accession>
<dbReference type="GO" id="GO:0016301">
    <property type="term" value="F:kinase activity"/>
    <property type="evidence" value="ECO:0007669"/>
    <property type="project" value="UniProtKB-KW"/>
</dbReference>
<dbReference type="Proteomes" id="UP000051096">
    <property type="component" value="Unassembled WGS sequence"/>
</dbReference>
<keyword evidence="3" id="KW-0963">Cytoplasm</keyword>
<dbReference type="PROSITE" id="PS51101">
    <property type="entry name" value="PTS_EIIB_TYPE_4"/>
    <property type="match status" value="1"/>
</dbReference>
<evidence type="ECO:0000256" key="7">
    <source>
        <dbReference type="ARBA" id="ARBA00022777"/>
    </source>
</evidence>
<evidence type="ECO:0000256" key="1">
    <source>
        <dbReference type="ARBA" id="ARBA00004496"/>
    </source>
</evidence>
<dbReference type="InterPro" id="IPR004720">
    <property type="entry name" value="PTS_IIB_sorbose-sp"/>
</dbReference>
<evidence type="ECO:0000313" key="10">
    <source>
        <dbReference type="Proteomes" id="UP000051096"/>
    </source>
</evidence>
<evidence type="ECO:0000256" key="5">
    <source>
        <dbReference type="ARBA" id="ARBA00022679"/>
    </source>
</evidence>
<evidence type="ECO:0000256" key="6">
    <source>
        <dbReference type="ARBA" id="ARBA00022683"/>
    </source>
</evidence>
<keyword evidence="4" id="KW-0762">Sugar transport</keyword>
<feature type="domain" description="PTS EIIB type-4" evidence="8">
    <location>
        <begin position="1"/>
        <end position="156"/>
    </location>
</feature>
<dbReference type="GO" id="GO:0005737">
    <property type="term" value="C:cytoplasm"/>
    <property type="evidence" value="ECO:0007669"/>
    <property type="project" value="UniProtKB-SubCell"/>
</dbReference>
<dbReference type="Gene3D" id="3.40.35.10">
    <property type="entry name" value="Phosphotransferase system, sorbose subfamily IIB component"/>
    <property type="match status" value="1"/>
</dbReference>
<dbReference type="SUPFAM" id="SSF52728">
    <property type="entry name" value="PTS IIb component"/>
    <property type="match status" value="1"/>
</dbReference>
<evidence type="ECO:0000256" key="2">
    <source>
        <dbReference type="ARBA" id="ARBA00022448"/>
    </source>
</evidence>
<dbReference type="Pfam" id="PF03830">
    <property type="entry name" value="PTSIIB_sorb"/>
    <property type="match status" value="1"/>
</dbReference>
<protein>
    <recommendedName>
        <fullName evidence="8">PTS EIIB type-4 domain-containing protein</fullName>
    </recommendedName>
</protein>
<keyword evidence="7" id="KW-0418">Kinase</keyword>
<dbReference type="EMBL" id="LJUO01000156">
    <property type="protein sequence ID" value="KPK68693.1"/>
    <property type="molecule type" value="Genomic_DNA"/>
</dbReference>